<name>A0ABX0JV06_9PROT</name>
<evidence type="ECO:0000313" key="4">
    <source>
        <dbReference type="EMBL" id="NHN85805.1"/>
    </source>
</evidence>
<dbReference type="SUPFAM" id="SSF53955">
    <property type="entry name" value="Lysozyme-like"/>
    <property type="match status" value="1"/>
</dbReference>
<protein>
    <submittedName>
        <fullName evidence="4">Transglycosylase SLT domain-containing protein</fullName>
    </submittedName>
</protein>
<feature type="domain" description="Transglycosylase SLT" evidence="3">
    <location>
        <begin position="295"/>
        <end position="396"/>
    </location>
</feature>
<dbReference type="Pfam" id="PF01464">
    <property type="entry name" value="SLT"/>
    <property type="match status" value="1"/>
</dbReference>
<evidence type="ECO:0000256" key="2">
    <source>
        <dbReference type="ARBA" id="ARBA00009387"/>
    </source>
</evidence>
<dbReference type="Proteomes" id="UP000635278">
    <property type="component" value="Unassembled WGS sequence"/>
</dbReference>
<comment type="similarity">
    <text evidence="1">Belongs to the transglycosylase Slt family.</text>
</comment>
<dbReference type="PANTHER" id="PTHR37423">
    <property type="entry name" value="SOLUBLE LYTIC MUREIN TRANSGLYCOSYLASE-RELATED"/>
    <property type="match status" value="1"/>
</dbReference>
<comment type="similarity">
    <text evidence="2">Belongs to the virb1 family.</text>
</comment>
<dbReference type="EMBL" id="WOTB01000020">
    <property type="protein sequence ID" value="NHN85805.1"/>
    <property type="molecule type" value="Genomic_DNA"/>
</dbReference>
<dbReference type="RefSeq" id="WP_173584196.1">
    <property type="nucleotide sequence ID" value="NZ_WOTB01000020.1"/>
</dbReference>
<keyword evidence="5" id="KW-1185">Reference proteome</keyword>
<evidence type="ECO:0000313" key="5">
    <source>
        <dbReference type="Proteomes" id="UP000635278"/>
    </source>
</evidence>
<dbReference type="InterPro" id="IPR008258">
    <property type="entry name" value="Transglycosylase_SLT_dom_1"/>
</dbReference>
<dbReference type="InterPro" id="IPR023346">
    <property type="entry name" value="Lysozyme-like_dom_sf"/>
</dbReference>
<evidence type="ECO:0000256" key="1">
    <source>
        <dbReference type="ARBA" id="ARBA00007734"/>
    </source>
</evidence>
<comment type="caution">
    <text evidence="4">The sequence shown here is derived from an EMBL/GenBank/DDBJ whole genome shotgun (WGS) entry which is preliminary data.</text>
</comment>
<gene>
    <name evidence="4" type="ORF">GOB93_14305</name>
</gene>
<dbReference type="Gene3D" id="1.10.530.10">
    <property type="match status" value="1"/>
</dbReference>
<evidence type="ECO:0000259" key="3">
    <source>
        <dbReference type="Pfam" id="PF01464"/>
    </source>
</evidence>
<organism evidence="4 5">
    <name type="scientific">Acetobacter musti</name>
    <dbReference type="NCBI Taxonomy" id="864732"/>
    <lineage>
        <taxon>Bacteria</taxon>
        <taxon>Pseudomonadati</taxon>
        <taxon>Pseudomonadota</taxon>
        <taxon>Alphaproteobacteria</taxon>
        <taxon>Acetobacterales</taxon>
        <taxon>Acetobacteraceae</taxon>
        <taxon>Acetobacter</taxon>
    </lineage>
</organism>
<sequence length="945" mass="103193">MAEVPFTNGSYSTPSGVDTGYISNPRVTNAGAALGEGLSRAGEVAGQISERIEQQNNLTSVQDAMNQFQDHVRNVQYGDDQTPGFFNSQGKSAMSALQPATQGIDQYRRSLMQGMTPTQQRLFNDQSSSFQESAFGTMAAHASRERQQWVDDTQTARINTLGNTAAASRNNPQALQSSFTEIFRAINQRGATEGLAPDNPILVQRRADAMDTASKKIVTAYLADNDPIGGRNYLDANGSKLSEETKNQMEISLHHPVLEKQAQIWAQQKFGPSIRQVLPIDGNANVADVLTAQEQAESGGKQLDKDGTVLRSMPGDPDSPRGVMQIRPSTAQDAAKYAGIQFDANRLDNDPAYNRGLGHAKMYQLCQKYGNNFTLACAAYNWGEGNVDKALKEHGDPRTGAVTDADFLSHTPTETQHYVSKISSAVSPQALPPSHTAPDFEGAVREAMSGPDWEENMAKLSQVSQMKTVWEAETQSARSDLTDRLTNLISQRAGGNMSGQYPDADVAQLLPPEKAQEWRSKFDAASDAGSQWKAVQWMPPAQQQQYLAQRAAQIQDTNAPDYTIRREGLNQLTAQVNKANEQLHADPAAYVRAYPAMQQAAENLQSASQGDDPDKLRQAQNEYIRQSDAAQRSLGVTSPDVAPKAVTQRISDMLSNIDPEKTNVGAVLNGIRQQYSDENWSRIVSQLHKYNQVPEDVGVLASMYLPEQVTDQAVFANMLHARQIYMQSSGDKSGDGFLQNINPQEMAKLSDTKVNHPIGDKLSAFRATVINNSAGEAAYQQTYNAVKDLSRWYVAQGETAKDAVSLAYDGIIGKAYDFSGTMRVPKGMLPDVIAATDQTRNGIKPDDLAPIPGGVPGMTDEDRKDKGINAIRNFGVWIPTADDKGLQLVIPSRVYGVQYVPKNRDGQPFSVQFSDVQKGAYSPQGHANAFMTDNPEQNKILSGIK</sequence>
<proteinExistence type="inferred from homology"/>
<accession>A0ABX0JV06</accession>
<dbReference type="PANTHER" id="PTHR37423:SF2">
    <property type="entry name" value="MEMBRANE-BOUND LYTIC MUREIN TRANSGLYCOSYLASE C"/>
    <property type="match status" value="1"/>
</dbReference>
<reference evidence="4 5" key="1">
    <citation type="journal article" date="2020" name="Int. J. Syst. Evol. Microbiol.">
        <title>Novel acetic acid bacteria from cider fermentations: Acetobacter conturbans sp. nov. and Acetobacter fallax sp. nov.</title>
        <authorList>
            <person name="Sombolestani A.S."/>
            <person name="Cleenwerck I."/>
            <person name="Cnockaert M."/>
            <person name="Borremans W."/>
            <person name="Wieme A.D."/>
            <person name="De Vuyst L."/>
            <person name="Vandamme P."/>
        </authorList>
    </citation>
    <scope>NUCLEOTIDE SEQUENCE [LARGE SCALE GENOMIC DNA]</scope>
    <source>
        <strain evidence="4 5">LMG 30640</strain>
    </source>
</reference>